<dbReference type="STRING" id="685588.A0A067TBM1"/>
<feature type="compositionally biased region" description="Low complexity" evidence="3">
    <location>
        <begin position="549"/>
        <end position="562"/>
    </location>
</feature>
<dbReference type="EMBL" id="KL142371">
    <property type="protein sequence ID" value="KDR80521.1"/>
    <property type="molecule type" value="Genomic_DNA"/>
</dbReference>
<dbReference type="InterPro" id="IPR036390">
    <property type="entry name" value="WH_DNA-bd_sf"/>
</dbReference>
<evidence type="ECO:0000256" key="1">
    <source>
        <dbReference type="ARBA" id="ARBA00023125"/>
    </source>
</evidence>
<name>A0A067TBM1_GALM3</name>
<keyword evidence="1 2" id="KW-0238">DNA-binding</keyword>
<feature type="compositionally biased region" description="Basic and acidic residues" evidence="3">
    <location>
        <begin position="20"/>
        <end position="29"/>
    </location>
</feature>
<dbReference type="InterPro" id="IPR050211">
    <property type="entry name" value="FOX_domain-containing"/>
</dbReference>
<feature type="compositionally biased region" description="Basic and acidic residues" evidence="3">
    <location>
        <begin position="45"/>
        <end position="57"/>
    </location>
</feature>
<feature type="compositionally biased region" description="Pro residues" evidence="3">
    <location>
        <begin position="217"/>
        <end position="237"/>
    </location>
</feature>
<feature type="region of interest" description="Disordered" evidence="3">
    <location>
        <begin position="499"/>
        <end position="518"/>
    </location>
</feature>
<proteinExistence type="predicted"/>
<dbReference type="PANTHER" id="PTHR11829">
    <property type="entry name" value="FORKHEAD BOX PROTEIN"/>
    <property type="match status" value="1"/>
</dbReference>
<feature type="compositionally biased region" description="Low complexity" evidence="3">
    <location>
        <begin position="571"/>
        <end position="616"/>
    </location>
</feature>
<dbReference type="SMART" id="SM00339">
    <property type="entry name" value="FH"/>
    <property type="match status" value="1"/>
</dbReference>
<feature type="compositionally biased region" description="Polar residues" evidence="3">
    <location>
        <begin position="479"/>
        <end position="489"/>
    </location>
</feature>
<dbReference type="PRINTS" id="PR00053">
    <property type="entry name" value="FORKHEAD"/>
</dbReference>
<feature type="region of interest" description="Disordered" evidence="3">
    <location>
        <begin position="20"/>
        <end position="241"/>
    </location>
</feature>
<evidence type="ECO:0000313" key="6">
    <source>
        <dbReference type="Proteomes" id="UP000027222"/>
    </source>
</evidence>
<keyword evidence="2" id="KW-0539">Nucleus</keyword>
<dbReference type="Pfam" id="PF00250">
    <property type="entry name" value="Forkhead"/>
    <property type="match status" value="1"/>
</dbReference>
<dbReference type="GO" id="GO:0000978">
    <property type="term" value="F:RNA polymerase II cis-regulatory region sequence-specific DNA binding"/>
    <property type="evidence" value="ECO:0007669"/>
    <property type="project" value="TreeGrafter"/>
</dbReference>
<feature type="domain" description="Fork-head" evidence="4">
    <location>
        <begin position="340"/>
        <end position="429"/>
    </location>
</feature>
<dbReference type="PANTHER" id="PTHR11829:SF343">
    <property type="entry name" value="FORK-HEAD DOMAIN-CONTAINING PROTEIN"/>
    <property type="match status" value="1"/>
</dbReference>
<dbReference type="GO" id="GO:0009653">
    <property type="term" value="P:anatomical structure morphogenesis"/>
    <property type="evidence" value="ECO:0007669"/>
    <property type="project" value="TreeGrafter"/>
</dbReference>
<dbReference type="InterPro" id="IPR036388">
    <property type="entry name" value="WH-like_DNA-bd_sf"/>
</dbReference>
<feature type="compositionally biased region" description="Polar residues" evidence="3">
    <location>
        <begin position="695"/>
        <end position="705"/>
    </location>
</feature>
<dbReference type="AlphaFoldDB" id="A0A067TBM1"/>
<evidence type="ECO:0000256" key="3">
    <source>
        <dbReference type="SAM" id="MobiDB-lite"/>
    </source>
</evidence>
<keyword evidence="6" id="KW-1185">Reference proteome</keyword>
<dbReference type="GO" id="GO:0005634">
    <property type="term" value="C:nucleus"/>
    <property type="evidence" value="ECO:0007669"/>
    <property type="project" value="UniProtKB-SubCell"/>
</dbReference>
<dbReference type="PROSITE" id="PS50039">
    <property type="entry name" value="FORK_HEAD_3"/>
    <property type="match status" value="1"/>
</dbReference>
<feature type="compositionally biased region" description="Pro residues" evidence="3">
    <location>
        <begin position="282"/>
        <end position="296"/>
    </location>
</feature>
<reference evidence="6" key="1">
    <citation type="journal article" date="2014" name="Proc. Natl. Acad. Sci. U.S.A.">
        <title>Extensive sampling of basidiomycete genomes demonstrates inadequacy of the white-rot/brown-rot paradigm for wood decay fungi.</title>
        <authorList>
            <person name="Riley R."/>
            <person name="Salamov A.A."/>
            <person name="Brown D.W."/>
            <person name="Nagy L.G."/>
            <person name="Floudas D."/>
            <person name="Held B.W."/>
            <person name="Levasseur A."/>
            <person name="Lombard V."/>
            <person name="Morin E."/>
            <person name="Otillar R."/>
            <person name="Lindquist E.A."/>
            <person name="Sun H."/>
            <person name="LaButti K.M."/>
            <person name="Schmutz J."/>
            <person name="Jabbour D."/>
            <person name="Luo H."/>
            <person name="Baker S.E."/>
            <person name="Pisabarro A.G."/>
            <person name="Walton J.D."/>
            <person name="Blanchette R.A."/>
            <person name="Henrissat B."/>
            <person name="Martin F."/>
            <person name="Cullen D."/>
            <person name="Hibbett D.S."/>
            <person name="Grigoriev I.V."/>
        </authorList>
    </citation>
    <scope>NUCLEOTIDE SEQUENCE [LARGE SCALE GENOMIC DNA]</scope>
    <source>
        <strain evidence="6">CBS 339.88</strain>
    </source>
</reference>
<evidence type="ECO:0000313" key="5">
    <source>
        <dbReference type="EMBL" id="KDR80521.1"/>
    </source>
</evidence>
<organism evidence="5 6">
    <name type="scientific">Galerina marginata (strain CBS 339.88)</name>
    <dbReference type="NCBI Taxonomy" id="685588"/>
    <lineage>
        <taxon>Eukaryota</taxon>
        <taxon>Fungi</taxon>
        <taxon>Dikarya</taxon>
        <taxon>Basidiomycota</taxon>
        <taxon>Agaricomycotina</taxon>
        <taxon>Agaricomycetes</taxon>
        <taxon>Agaricomycetidae</taxon>
        <taxon>Agaricales</taxon>
        <taxon>Agaricineae</taxon>
        <taxon>Strophariaceae</taxon>
        <taxon>Galerina</taxon>
    </lineage>
</organism>
<dbReference type="OrthoDB" id="5954824at2759"/>
<protein>
    <recommendedName>
        <fullName evidence="4">Fork-head domain-containing protein</fullName>
    </recommendedName>
</protein>
<feature type="compositionally biased region" description="Pro residues" evidence="3">
    <location>
        <begin position="752"/>
        <end position="764"/>
    </location>
</feature>
<dbReference type="GO" id="GO:0000981">
    <property type="term" value="F:DNA-binding transcription factor activity, RNA polymerase II-specific"/>
    <property type="evidence" value="ECO:0007669"/>
    <property type="project" value="TreeGrafter"/>
</dbReference>
<dbReference type="GO" id="GO:0030154">
    <property type="term" value="P:cell differentiation"/>
    <property type="evidence" value="ECO:0007669"/>
    <property type="project" value="TreeGrafter"/>
</dbReference>
<comment type="subcellular location">
    <subcellularLocation>
        <location evidence="2">Nucleus</location>
    </subcellularLocation>
</comment>
<feature type="region of interest" description="Disordered" evidence="3">
    <location>
        <begin position="693"/>
        <end position="845"/>
    </location>
</feature>
<dbReference type="SUPFAM" id="SSF46785">
    <property type="entry name" value="Winged helix' DNA-binding domain"/>
    <property type="match status" value="1"/>
</dbReference>
<dbReference type="InterPro" id="IPR001766">
    <property type="entry name" value="Fork_head_dom"/>
</dbReference>
<evidence type="ECO:0000259" key="4">
    <source>
        <dbReference type="PROSITE" id="PS50039"/>
    </source>
</evidence>
<feature type="compositionally biased region" description="Basic and acidic residues" evidence="3">
    <location>
        <begin position="96"/>
        <end position="117"/>
    </location>
</feature>
<dbReference type="Gene3D" id="1.10.10.10">
    <property type="entry name" value="Winged helix-like DNA-binding domain superfamily/Winged helix DNA-binding domain"/>
    <property type="match status" value="1"/>
</dbReference>
<accession>A0A067TBM1</accession>
<feature type="region of interest" description="Disordered" evidence="3">
    <location>
        <begin position="549"/>
        <end position="633"/>
    </location>
</feature>
<evidence type="ECO:0000256" key="2">
    <source>
        <dbReference type="PROSITE-ProRule" id="PRU00089"/>
    </source>
</evidence>
<feature type="DNA-binding region" description="Fork-head" evidence="2">
    <location>
        <begin position="340"/>
        <end position="429"/>
    </location>
</feature>
<dbReference type="HOGENOM" id="CLU_341631_0_0_1"/>
<feature type="compositionally biased region" description="Low complexity" evidence="3">
    <location>
        <begin position="58"/>
        <end position="87"/>
    </location>
</feature>
<feature type="compositionally biased region" description="Polar residues" evidence="3">
    <location>
        <begin position="200"/>
        <end position="210"/>
    </location>
</feature>
<feature type="region of interest" description="Disordered" evidence="3">
    <location>
        <begin position="279"/>
        <end position="324"/>
    </location>
</feature>
<sequence length="930" mass="101157">MADLQVSPISQLLHTLGITREDLNKRSDQMRQFLTADDAMTSRVPEGDSSYRSRSSSDLRSSSRSVGSSRSLARSSSRASSSSLRDGTPPATPVKAEPHEGEMPHRRMDSMEMIIERQRRKRKNRKEKRESSRTMQHPPSPSPSNASHSSRGLDSFMQSRDDPQLPGPSNSDDPHNNPPETTDPPPVTPQKSRYYRDHTNLSATSQSCKDTTCKPETPTPTRPVAPHPPQNLPPPPQYYAYPGYLGYPHFMPMAYRPAPATSDTSSSIPITPQAQRIQPLPTAAPSPLPPSSPPASSPMSSPARPVNLVSSPGPMGPAPEEDEYDDLPYTLPLGPYSPNKPDLSYAALVGRAILSSPEHRLTLQEIYDWITIVYPHYKRGETTWMNSIRHVLSTTVCFRKVPRDRSVGRTLWAIYDEDLECFKDGGFKKHLCKDYVNAGDGKDKQPSSRGKPRARKRAEDDDAIDGRKPKKVKKDQGFASASTSDSNLAHPSFIGPTSFASHPLFPPTRPTTHHQPYYQSCVPQPQGFPAEVIFPPLPAAAAFNRVVNNNNASSSTSTTKTNYGPATDTKPSPSDSRSSPIPSLPSSTTSSFSSSVPELTPNRNSSSPPSSLPATSDVDIDMYSSHPPSSKDDIFQISASVSVSTIQDGLEIDTSSGDGDDDGIFNTTLLGPVKFWGQSPEAPAMLQPGIELFNFGNQSDDNGSYSLPDKKGKKKQTTRSSKNPAFPPVPTSPTLNRGKHALPSSDDIGRPSTPPPSSIVPTTPPRSTRQEHQISSIRTPLSHKGLHMSPSASLAHYKSHLDPPPVYGGGLPPLDVAQEGEDDDPMRTPRKRGANTSSTSVFGHPVTPRKLIFPINLTDSPFRTPLGGISSSPFRTPGARSVFDPHDPRHILNDELNRLSYGESPSGIFGSARGSLLYDSPGVDSPGKWW</sequence>
<feature type="region of interest" description="Disordered" evidence="3">
    <location>
        <begin position="438"/>
        <end position="493"/>
    </location>
</feature>
<gene>
    <name evidence="5" type="ORF">GALMADRAFT_240824</name>
</gene>
<dbReference type="Proteomes" id="UP000027222">
    <property type="component" value="Unassembled WGS sequence"/>
</dbReference>